<protein>
    <recommendedName>
        <fullName evidence="6">SP-RING-type domain-containing protein</fullName>
    </recommendedName>
</protein>
<dbReference type="GO" id="GO:0061665">
    <property type="term" value="F:SUMO ligase activity"/>
    <property type="evidence" value="ECO:0007669"/>
    <property type="project" value="TreeGrafter"/>
</dbReference>
<dbReference type="InterPro" id="IPR004181">
    <property type="entry name" value="Znf_MIZ"/>
</dbReference>
<comment type="caution">
    <text evidence="7">The sequence shown here is derived from an EMBL/GenBank/DDBJ whole genome shotgun (WGS) entry which is preliminary data.</text>
</comment>
<dbReference type="GO" id="GO:0016925">
    <property type="term" value="P:protein sumoylation"/>
    <property type="evidence" value="ECO:0007669"/>
    <property type="project" value="TreeGrafter"/>
</dbReference>
<dbReference type="EMBL" id="JAVRQU010000005">
    <property type="protein sequence ID" value="KAK5702673.1"/>
    <property type="molecule type" value="Genomic_DNA"/>
</dbReference>
<organism evidence="7 8">
    <name type="scientific">Elasticomyces elasticus</name>
    <dbReference type="NCBI Taxonomy" id="574655"/>
    <lineage>
        <taxon>Eukaryota</taxon>
        <taxon>Fungi</taxon>
        <taxon>Dikarya</taxon>
        <taxon>Ascomycota</taxon>
        <taxon>Pezizomycotina</taxon>
        <taxon>Dothideomycetes</taxon>
        <taxon>Dothideomycetidae</taxon>
        <taxon>Mycosphaerellales</taxon>
        <taxon>Teratosphaeriaceae</taxon>
        <taxon>Elasticomyces</taxon>
    </lineage>
</organism>
<gene>
    <name evidence="7" type="ORF">LTR97_003619</name>
</gene>
<name>A0AAN7WCT5_9PEZI</name>
<feature type="compositionally biased region" description="Low complexity" evidence="5">
    <location>
        <begin position="476"/>
        <end position="503"/>
    </location>
</feature>
<feature type="compositionally biased region" description="Polar residues" evidence="5">
    <location>
        <begin position="38"/>
        <end position="59"/>
    </location>
</feature>
<feature type="region of interest" description="Disordered" evidence="5">
    <location>
        <begin position="467"/>
        <end position="571"/>
    </location>
</feature>
<feature type="region of interest" description="Disordered" evidence="5">
    <location>
        <begin position="36"/>
        <end position="179"/>
    </location>
</feature>
<dbReference type="InterPro" id="IPR013083">
    <property type="entry name" value="Znf_RING/FYVE/PHD"/>
</dbReference>
<accession>A0AAN7WCT5</accession>
<evidence type="ECO:0000256" key="3">
    <source>
        <dbReference type="ARBA" id="ARBA00022833"/>
    </source>
</evidence>
<evidence type="ECO:0000313" key="7">
    <source>
        <dbReference type="EMBL" id="KAK5702673.1"/>
    </source>
</evidence>
<evidence type="ECO:0000256" key="4">
    <source>
        <dbReference type="PROSITE-ProRule" id="PRU00452"/>
    </source>
</evidence>
<keyword evidence="2 4" id="KW-0863">Zinc-finger</keyword>
<reference evidence="7" key="1">
    <citation type="submission" date="2023-08" db="EMBL/GenBank/DDBJ databases">
        <title>Black Yeasts Isolated from many extreme environments.</title>
        <authorList>
            <person name="Coleine C."/>
            <person name="Stajich J.E."/>
            <person name="Selbmann L."/>
        </authorList>
    </citation>
    <scope>NUCLEOTIDE SEQUENCE</scope>
    <source>
        <strain evidence="7">CCFEE 5810</strain>
    </source>
</reference>
<dbReference type="PANTHER" id="PTHR10782:SF4">
    <property type="entry name" value="TONALLI, ISOFORM E"/>
    <property type="match status" value="1"/>
</dbReference>
<feature type="compositionally biased region" description="Polar residues" evidence="5">
    <location>
        <begin position="504"/>
        <end position="533"/>
    </location>
</feature>
<dbReference type="PROSITE" id="PS51044">
    <property type="entry name" value="ZF_SP_RING"/>
    <property type="match status" value="1"/>
</dbReference>
<dbReference type="GO" id="GO:0000785">
    <property type="term" value="C:chromatin"/>
    <property type="evidence" value="ECO:0007669"/>
    <property type="project" value="TreeGrafter"/>
</dbReference>
<keyword evidence="3" id="KW-0862">Zinc</keyword>
<dbReference type="GO" id="GO:0008270">
    <property type="term" value="F:zinc ion binding"/>
    <property type="evidence" value="ECO:0007669"/>
    <property type="project" value="UniProtKB-KW"/>
</dbReference>
<evidence type="ECO:0000256" key="1">
    <source>
        <dbReference type="ARBA" id="ARBA00022723"/>
    </source>
</evidence>
<evidence type="ECO:0000256" key="2">
    <source>
        <dbReference type="ARBA" id="ARBA00022771"/>
    </source>
</evidence>
<proteinExistence type="predicted"/>
<feature type="compositionally biased region" description="Polar residues" evidence="5">
    <location>
        <begin position="102"/>
        <end position="127"/>
    </location>
</feature>
<dbReference type="Gene3D" id="3.30.40.10">
    <property type="entry name" value="Zinc/RING finger domain, C3HC4 (zinc finger)"/>
    <property type="match status" value="1"/>
</dbReference>
<sequence>MGEGVHSEFWAEVNEALSGEQSASTVDYESPYMLSAPATASGQSGRSSLEAQASATRQGLPSPAPSDDPTSPIITDGSMQAPAFAPRRGPGRPPKNPGILPSNASPTMSHTQQAQRHNSFPRQQRTVSGPIPPRLQTQSNGPSPFPMTPTHQLAGAQPNGQQRALSSRPPVFVPPNGQPSPGVPIHFARLFNPAKLLGSIGAQLHALAATEPNCTPFKIGQSRLQMLQEAVQKNDSFYLVLSQLHCLRTTSPSSLPQAVKNVSAASWGVLEALLCPNHTLYVETLTFLAEFPVPIMTIYSSSELPAFKTAYEMQIRAVADFLTKLPLHWQAMRDESNTRQAAPLVQEMVERLSLHSPVLQTTAFRAIARFYFADKHLQNQEGGIDMLVKLHRADQTQYHSGMRRSEDQTQTAWFAYRLLLNSWVSHDRWAVMHAAEQNNPNYEFYGQPLAPFHFPPECLSAFGLVLSNRNTPTPQPQQQPQQQHGHPPQQRQSSMGGQSSGSRTPLQQSMTMTPGQSLAQQQSWIRSLPNGTPVSAAGGSTMPYQRPPPPHIARLIPAEGSDPRPQPTHPESVRSALHQAHLRDPTLTAAKVGGKSQRLYRQLFAFEAGPECKDVLPKQTSGSVAEPSSETLTEASLQYRLRCCKHDRNMGFQTLSSWVEADNVWPDTVYFDLNGEMLEPRKKLQHGRYLPIDLTHLVRPGRNELKVTVNRESTDKSEFDYAVAVEIVSVVSHETLISTVNTIDAKESLASIKQSLGGSGTTDEDDDDIMMVSNSLTIKLFDPMAGNKIFDTPVRGEFCLHRDPFDLEVFLSTREPRLRTDEAPSAVDTWKCPICRKDARPQVLVQDGFLVDVRRQLKARGLLDTKAIVVDPDGSWKVKGEERTGVRSKSLEREEMAKTKAKAVKKPPRIVIEID</sequence>
<dbReference type="AlphaFoldDB" id="A0AAN7WCT5"/>
<dbReference type="Proteomes" id="UP001310594">
    <property type="component" value="Unassembled WGS sequence"/>
</dbReference>
<evidence type="ECO:0000313" key="8">
    <source>
        <dbReference type="Proteomes" id="UP001310594"/>
    </source>
</evidence>
<dbReference type="PANTHER" id="PTHR10782">
    <property type="entry name" value="ZINC FINGER MIZ DOMAIN-CONTAINING PROTEIN"/>
    <property type="match status" value="1"/>
</dbReference>
<keyword evidence="1" id="KW-0479">Metal-binding</keyword>
<feature type="domain" description="SP-RING-type" evidence="6">
    <location>
        <begin position="765"/>
        <end position="859"/>
    </location>
</feature>
<evidence type="ECO:0000256" key="5">
    <source>
        <dbReference type="SAM" id="MobiDB-lite"/>
    </source>
</evidence>
<evidence type="ECO:0000259" key="6">
    <source>
        <dbReference type="PROSITE" id="PS51044"/>
    </source>
</evidence>